<feature type="transmembrane region" description="Helical" evidence="5">
    <location>
        <begin position="151"/>
        <end position="175"/>
    </location>
</feature>
<evidence type="ECO:0000256" key="2">
    <source>
        <dbReference type="ARBA" id="ARBA00022692"/>
    </source>
</evidence>
<proteinExistence type="predicted"/>
<dbReference type="InterPro" id="IPR020846">
    <property type="entry name" value="MFS_dom"/>
</dbReference>
<dbReference type="Proteomes" id="UP000799767">
    <property type="component" value="Unassembled WGS sequence"/>
</dbReference>
<dbReference type="RefSeq" id="XP_033585223.1">
    <property type="nucleotide sequence ID" value="XM_033731750.1"/>
</dbReference>
<reference evidence="7" key="1">
    <citation type="journal article" date="2020" name="Stud. Mycol.">
        <title>101 Dothideomycetes genomes: a test case for predicting lifestyles and emergence of pathogens.</title>
        <authorList>
            <person name="Haridas S."/>
            <person name="Albert R."/>
            <person name="Binder M."/>
            <person name="Bloem J."/>
            <person name="Labutti K."/>
            <person name="Salamov A."/>
            <person name="Andreopoulos B."/>
            <person name="Baker S."/>
            <person name="Barry K."/>
            <person name="Bills G."/>
            <person name="Bluhm B."/>
            <person name="Cannon C."/>
            <person name="Castanera R."/>
            <person name="Culley D."/>
            <person name="Daum C."/>
            <person name="Ezra D."/>
            <person name="Gonzalez J."/>
            <person name="Henrissat B."/>
            <person name="Kuo A."/>
            <person name="Liang C."/>
            <person name="Lipzen A."/>
            <person name="Lutzoni F."/>
            <person name="Magnuson J."/>
            <person name="Mondo S."/>
            <person name="Nolan M."/>
            <person name="Ohm R."/>
            <person name="Pangilinan J."/>
            <person name="Park H.-J."/>
            <person name="Ramirez L."/>
            <person name="Alfaro M."/>
            <person name="Sun H."/>
            <person name="Tritt A."/>
            <person name="Yoshinaga Y."/>
            <person name="Zwiers L.-H."/>
            <person name="Turgeon B."/>
            <person name="Goodwin S."/>
            <person name="Spatafora J."/>
            <person name="Crous P."/>
            <person name="Grigoriev I."/>
        </authorList>
    </citation>
    <scope>NUCLEOTIDE SEQUENCE</scope>
    <source>
        <strain evidence="7">CBS 113389</strain>
    </source>
</reference>
<evidence type="ECO:0000259" key="6">
    <source>
        <dbReference type="PROSITE" id="PS50850"/>
    </source>
</evidence>
<sequence length="455" mass="49936">MPARDEFYEAGDEIYNKYSHPHKVAIVTILSFCAFLGPISSTSILAASPEVVATYHTTGTIFGISNALYLIFMGLSPLLYGPLGTTYGRKKPLVVAAVTFTAFSAGSALAPNLASYFIFRMLTAFQGTGFYICGAAVIADIYRPVERGTCYGYFLSGILIGPALGPLIGGVIVTYSSWRNIFWLQTALSGVSSIGVIVFIPETAHHMRSEELAGLPRKEKAKKLWEWTNPLRVIKLFRYPNILIVGLASASLVWNMYSLLTPIRYVLNPRFNLTSPLEGALFYIAPGAGYLLGTFGGGRWADRCVRKWIRKRGGKRVPEDRLRSCIVAMGGVTPACMLVYGWSVEKRVGGIPLPVICMFVQGVAQLFCFPSINTYCTEVMQKRNSEVLAGNYVIRYVFAAAGTAACLPVIERIGVGWFSTISALFVFVASIGTWMTARYGAGWRENVERKLGEEK</sequence>
<feature type="transmembrane region" description="Helical" evidence="5">
    <location>
        <begin position="59"/>
        <end position="80"/>
    </location>
</feature>
<accession>A0A6A6PGA0</accession>
<keyword evidence="2 5" id="KW-0812">Transmembrane</keyword>
<dbReference type="GO" id="GO:0022857">
    <property type="term" value="F:transmembrane transporter activity"/>
    <property type="evidence" value="ECO:0007669"/>
    <property type="project" value="InterPro"/>
</dbReference>
<feature type="transmembrane region" description="Helical" evidence="5">
    <location>
        <begin position="181"/>
        <end position="200"/>
    </location>
</feature>
<evidence type="ECO:0000256" key="1">
    <source>
        <dbReference type="ARBA" id="ARBA00004141"/>
    </source>
</evidence>
<name>A0A6A6PGA0_9PEZI</name>
<feature type="transmembrane region" description="Helical" evidence="5">
    <location>
        <begin position="349"/>
        <end position="372"/>
    </location>
</feature>
<dbReference type="FunFam" id="1.20.1250.20:FF:000354">
    <property type="entry name" value="MFS general substrate transporter"/>
    <property type="match status" value="1"/>
</dbReference>
<dbReference type="InterPro" id="IPR036259">
    <property type="entry name" value="MFS_trans_sf"/>
</dbReference>
<evidence type="ECO:0000256" key="4">
    <source>
        <dbReference type="ARBA" id="ARBA00023136"/>
    </source>
</evidence>
<evidence type="ECO:0000313" key="8">
    <source>
        <dbReference type="Proteomes" id="UP000799767"/>
    </source>
</evidence>
<feature type="transmembrane region" description="Helical" evidence="5">
    <location>
        <begin position="24"/>
        <end position="47"/>
    </location>
</feature>
<dbReference type="PANTHER" id="PTHR23502">
    <property type="entry name" value="MAJOR FACILITATOR SUPERFAMILY"/>
    <property type="match status" value="1"/>
</dbReference>
<feature type="transmembrane region" description="Helical" evidence="5">
    <location>
        <begin position="322"/>
        <end position="343"/>
    </location>
</feature>
<keyword evidence="4 5" id="KW-0472">Membrane</keyword>
<dbReference type="GeneID" id="54472752"/>
<dbReference type="OrthoDB" id="3066029at2759"/>
<protein>
    <submittedName>
        <fullName evidence="7">Major facilitator superfamily domain-containing protein</fullName>
    </submittedName>
</protein>
<feature type="transmembrane region" description="Helical" evidence="5">
    <location>
        <begin position="92"/>
        <end position="111"/>
    </location>
</feature>
<feature type="transmembrane region" description="Helical" evidence="5">
    <location>
        <begin position="280"/>
        <end position="301"/>
    </location>
</feature>
<dbReference type="PROSITE" id="PS50850">
    <property type="entry name" value="MFS"/>
    <property type="match status" value="1"/>
</dbReference>
<evidence type="ECO:0000256" key="3">
    <source>
        <dbReference type="ARBA" id="ARBA00022989"/>
    </source>
</evidence>
<feature type="domain" description="Major facilitator superfamily (MFS) profile" evidence="6">
    <location>
        <begin position="26"/>
        <end position="455"/>
    </location>
</feature>
<feature type="transmembrane region" description="Helical" evidence="5">
    <location>
        <begin position="416"/>
        <end position="437"/>
    </location>
</feature>
<organism evidence="7 8">
    <name type="scientific">Neohortaea acidophila</name>
    <dbReference type="NCBI Taxonomy" id="245834"/>
    <lineage>
        <taxon>Eukaryota</taxon>
        <taxon>Fungi</taxon>
        <taxon>Dikarya</taxon>
        <taxon>Ascomycota</taxon>
        <taxon>Pezizomycotina</taxon>
        <taxon>Dothideomycetes</taxon>
        <taxon>Dothideomycetidae</taxon>
        <taxon>Mycosphaerellales</taxon>
        <taxon>Teratosphaeriaceae</taxon>
        <taxon>Neohortaea</taxon>
    </lineage>
</organism>
<gene>
    <name evidence="7" type="ORF">BDY17DRAFT_258170</name>
</gene>
<dbReference type="PANTHER" id="PTHR23502:SF64">
    <property type="entry name" value="TRANSPORTER, PUTATIVE (AFU_ORTHOLOGUE AFUA_3G11760)-RELATED"/>
    <property type="match status" value="1"/>
</dbReference>
<dbReference type="Gene3D" id="1.20.1250.20">
    <property type="entry name" value="MFS general substrate transporter like domains"/>
    <property type="match status" value="1"/>
</dbReference>
<evidence type="ECO:0000256" key="5">
    <source>
        <dbReference type="SAM" id="Phobius"/>
    </source>
</evidence>
<keyword evidence="3 5" id="KW-1133">Transmembrane helix</keyword>
<feature type="transmembrane region" description="Helical" evidence="5">
    <location>
        <begin position="242"/>
        <end position="260"/>
    </location>
</feature>
<dbReference type="InterPro" id="IPR011701">
    <property type="entry name" value="MFS"/>
</dbReference>
<dbReference type="SUPFAM" id="SSF103473">
    <property type="entry name" value="MFS general substrate transporter"/>
    <property type="match status" value="1"/>
</dbReference>
<dbReference type="AlphaFoldDB" id="A0A6A6PGA0"/>
<dbReference type="EMBL" id="MU001643">
    <property type="protein sequence ID" value="KAF2478653.1"/>
    <property type="molecule type" value="Genomic_DNA"/>
</dbReference>
<keyword evidence="8" id="KW-1185">Reference proteome</keyword>
<evidence type="ECO:0000313" key="7">
    <source>
        <dbReference type="EMBL" id="KAF2478653.1"/>
    </source>
</evidence>
<feature type="transmembrane region" description="Helical" evidence="5">
    <location>
        <begin position="117"/>
        <end position="139"/>
    </location>
</feature>
<dbReference type="GO" id="GO:0005886">
    <property type="term" value="C:plasma membrane"/>
    <property type="evidence" value="ECO:0007669"/>
    <property type="project" value="TreeGrafter"/>
</dbReference>
<feature type="transmembrane region" description="Helical" evidence="5">
    <location>
        <begin position="393"/>
        <end position="410"/>
    </location>
</feature>
<dbReference type="Pfam" id="PF07690">
    <property type="entry name" value="MFS_1"/>
    <property type="match status" value="1"/>
</dbReference>
<comment type="subcellular location">
    <subcellularLocation>
        <location evidence="1">Membrane</location>
        <topology evidence="1">Multi-pass membrane protein</topology>
    </subcellularLocation>
</comment>